<sequence>MNNILLIGKKNRPLLIAGVFVDRHTIVSVTGNKLLPLPDACTVIFQGAAVNCKLALKTAAFFLKEHPKLPILHYRQPLLQIKRECNRNLQIYLFEHRFINILPKCFFMYIGDLLSEKIAIE</sequence>
<dbReference type="AlphaFoldDB" id="A0A0N5ASA8"/>
<reference evidence="2" key="1">
    <citation type="submission" date="2017-02" db="UniProtKB">
        <authorList>
            <consortium name="WormBaseParasite"/>
        </authorList>
    </citation>
    <scope>IDENTIFICATION</scope>
</reference>
<dbReference type="WBParaSite" id="SMUV_0000766701-mRNA-1">
    <property type="protein sequence ID" value="SMUV_0000766701-mRNA-1"/>
    <property type="gene ID" value="SMUV_0000766701"/>
</dbReference>
<evidence type="ECO:0000313" key="1">
    <source>
        <dbReference type="Proteomes" id="UP000046393"/>
    </source>
</evidence>
<proteinExistence type="predicted"/>
<protein>
    <submittedName>
        <fullName evidence="2">PfkB domain-containing protein</fullName>
    </submittedName>
</protein>
<evidence type="ECO:0000313" key="2">
    <source>
        <dbReference type="WBParaSite" id="SMUV_0000766701-mRNA-1"/>
    </source>
</evidence>
<name>A0A0N5ASA8_9BILA</name>
<organism evidence="1 2">
    <name type="scientific">Syphacia muris</name>
    <dbReference type="NCBI Taxonomy" id="451379"/>
    <lineage>
        <taxon>Eukaryota</taxon>
        <taxon>Metazoa</taxon>
        <taxon>Ecdysozoa</taxon>
        <taxon>Nematoda</taxon>
        <taxon>Chromadorea</taxon>
        <taxon>Rhabditida</taxon>
        <taxon>Spirurina</taxon>
        <taxon>Oxyuridomorpha</taxon>
        <taxon>Oxyuroidea</taxon>
        <taxon>Oxyuridae</taxon>
        <taxon>Syphacia</taxon>
    </lineage>
</organism>
<keyword evidence="1" id="KW-1185">Reference proteome</keyword>
<accession>A0A0N5ASA8</accession>
<dbReference type="Proteomes" id="UP000046393">
    <property type="component" value="Unplaced"/>
</dbReference>